<keyword evidence="2" id="KW-0472">Membrane</keyword>
<name>A0A2I1PA48_9MICO</name>
<comment type="caution">
    <text evidence="3">The sequence shown here is derived from an EMBL/GenBank/DDBJ whole genome shotgun (WGS) entry which is preliminary data.</text>
</comment>
<keyword evidence="2" id="KW-1133">Transmembrane helix</keyword>
<feature type="region of interest" description="Disordered" evidence="1">
    <location>
        <begin position="171"/>
        <end position="203"/>
    </location>
</feature>
<evidence type="ECO:0000256" key="1">
    <source>
        <dbReference type="SAM" id="MobiDB-lite"/>
    </source>
</evidence>
<protein>
    <submittedName>
        <fullName evidence="3">Uncharacterized protein</fullName>
    </submittedName>
</protein>
<feature type="compositionally biased region" description="Pro residues" evidence="1">
    <location>
        <begin position="192"/>
        <end position="203"/>
    </location>
</feature>
<dbReference type="Proteomes" id="UP000234206">
    <property type="component" value="Unassembled WGS sequence"/>
</dbReference>
<accession>A0A2I1PA48</accession>
<dbReference type="EMBL" id="PKIZ01000012">
    <property type="protein sequence ID" value="PKZ41510.1"/>
    <property type="molecule type" value="Genomic_DNA"/>
</dbReference>
<dbReference type="RefSeq" id="WP_101849682.1">
    <property type="nucleotide sequence ID" value="NZ_JBHLVH010000013.1"/>
</dbReference>
<evidence type="ECO:0000313" key="4">
    <source>
        <dbReference type="Proteomes" id="UP000234206"/>
    </source>
</evidence>
<evidence type="ECO:0000313" key="3">
    <source>
        <dbReference type="EMBL" id="PKZ41510.1"/>
    </source>
</evidence>
<dbReference type="AlphaFoldDB" id="A0A2I1PA48"/>
<keyword evidence="2" id="KW-0812">Transmembrane</keyword>
<gene>
    <name evidence="3" type="ORF">CYJ76_07280</name>
</gene>
<keyword evidence="4" id="KW-1185">Reference proteome</keyword>
<organism evidence="3 4">
    <name type="scientific">Kytococcus schroeteri</name>
    <dbReference type="NCBI Taxonomy" id="138300"/>
    <lineage>
        <taxon>Bacteria</taxon>
        <taxon>Bacillati</taxon>
        <taxon>Actinomycetota</taxon>
        <taxon>Actinomycetes</taxon>
        <taxon>Micrococcales</taxon>
        <taxon>Kytococcaceae</taxon>
        <taxon>Kytococcus</taxon>
    </lineage>
</organism>
<feature type="compositionally biased region" description="Low complexity" evidence="1">
    <location>
        <begin position="181"/>
        <end position="191"/>
    </location>
</feature>
<feature type="transmembrane region" description="Helical" evidence="2">
    <location>
        <begin position="7"/>
        <end position="28"/>
    </location>
</feature>
<sequence>MKRVGQVFVVLGVLGGLVAVALGVVSVVGASRAVGTIEAGQEVGSGITRELHAGDEHLLTTRLGQGSPVSCTVEGPDGREVSTQPTEDQVAIAEDLVGLAGGITVTADGPHTVRCTDPDVHFTDAVSLTTLGVSGMGLLAAVPVGLGAGLALVLGIVLWVVGAGRENRPRHPGGYGGGYGQPVQPSPYGQSAPPPPAHRAPWE</sequence>
<evidence type="ECO:0000256" key="2">
    <source>
        <dbReference type="SAM" id="Phobius"/>
    </source>
</evidence>
<reference evidence="3 4" key="1">
    <citation type="submission" date="2017-12" db="EMBL/GenBank/DDBJ databases">
        <title>Phylogenetic diversity of female urinary microbiome.</title>
        <authorList>
            <person name="Thomas-White K."/>
            <person name="Wolfe A.J."/>
        </authorList>
    </citation>
    <scope>NUCLEOTIDE SEQUENCE [LARGE SCALE GENOMIC DNA]</scope>
    <source>
        <strain evidence="3 4">UMB1298</strain>
    </source>
</reference>
<feature type="transmembrane region" description="Helical" evidence="2">
    <location>
        <begin position="138"/>
        <end position="161"/>
    </location>
</feature>
<proteinExistence type="predicted"/>